<dbReference type="Proteomes" id="UP000002358">
    <property type="component" value="Chromosome 4"/>
</dbReference>
<comment type="subcellular location">
    <subcellularLocation>
        <location evidence="1">Peroxisome</location>
    </subcellularLocation>
</comment>
<evidence type="ECO:0000313" key="6">
    <source>
        <dbReference type="EnsemblMetazoa" id="XP_031786447"/>
    </source>
</evidence>
<dbReference type="PROSITE" id="PS51387">
    <property type="entry name" value="FAD_PCMH"/>
    <property type="match status" value="1"/>
</dbReference>
<dbReference type="GO" id="GO:0005506">
    <property type="term" value="F:iron ion binding"/>
    <property type="evidence" value="ECO:0007669"/>
    <property type="project" value="InterPro"/>
</dbReference>
<dbReference type="Pfam" id="PF03450">
    <property type="entry name" value="CO_deh_flav_C"/>
    <property type="match status" value="1"/>
</dbReference>
<name>A0A7M7QJ26_NASVI</name>
<dbReference type="PANTHER" id="PTHR45444:SF3">
    <property type="entry name" value="XANTHINE DEHYDROGENASE"/>
    <property type="match status" value="1"/>
</dbReference>
<dbReference type="EnsemblMetazoa" id="XM_031930587">
    <property type="protein sequence ID" value="XP_031786447"/>
    <property type="gene ID" value="LOC103317770"/>
</dbReference>
<dbReference type="InterPro" id="IPR036683">
    <property type="entry name" value="CO_DH_flav_C_dom_sf"/>
</dbReference>
<dbReference type="SMART" id="SM01008">
    <property type="entry name" value="Ald_Xan_dh_C"/>
    <property type="match status" value="1"/>
</dbReference>
<keyword evidence="4" id="KW-0576">Peroxisome</keyword>
<keyword evidence="7" id="KW-1185">Reference proteome</keyword>
<dbReference type="SMR" id="A0A7M7QJ26"/>
<dbReference type="InterPro" id="IPR000674">
    <property type="entry name" value="Ald_Oxase/Xan_DH_a/b"/>
</dbReference>
<evidence type="ECO:0000256" key="1">
    <source>
        <dbReference type="ARBA" id="ARBA00004275"/>
    </source>
</evidence>
<dbReference type="RefSeq" id="XP_031786447.1">
    <property type="nucleotide sequence ID" value="XM_031930587.1"/>
</dbReference>
<feature type="domain" description="FAD-binding PCMH-type" evidence="5">
    <location>
        <begin position="1"/>
        <end position="103"/>
    </location>
</feature>
<dbReference type="Gene3D" id="3.90.1170.50">
    <property type="entry name" value="Aldehyde oxidase/xanthine dehydrogenase, a/b hammerhead"/>
    <property type="match status" value="1"/>
</dbReference>
<dbReference type="Pfam" id="PF01315">
    <property type="entry name" value="Ald_Xan_dh_C"/>
    <property type="match status" value="1"/>
</dbReference>
<evidence type="ECO:0000256" key="3">
    <source>
        <dbReference type="ARBA" id="ARBA00023002"/>
    </source>
</evidence>
<dbReference type="InterPro" id="IPR036318">
    <property type="entry name" value="FAD-bd_PCMH-like_sf"/>
</dbReference>
<dbReference type="FunFam" id="3.30.390.50:FF:000003">
    <property type="entry name" value="Aldehyde oxidase1"/>
    <property type="match status" value="1"/>
</dbReference>
<dbReference type="InterPro" id="IPR016208">
    <property type="entry name" value="Ald_Oxase/xanthine_DH-like"/>
</dbReference>
<dbReference type="SUPFAM" id="SSF54665">
    <property type="entry name" value="CO dehydrogenase molybdoprotein N-domain-like"/>
    <property type="match status" value="1"/>
</dbReference>
<sequence>MKVSFQKYSKHTGFEYLNQLADHVDSIGHVAMRKIGTIAGNWMLKPQHREFQSDLFLILETVGAEILVRESKGSKIVSNFRDFLEIDMRHKLIYSVVLPRLKYNYVYRSYKIMSRAQNAHAIVNAGFLFQLNKKTQVFERPNIIFGGVSAKFMHASKTEQYLEGKALLTSNSLRKALNILGSELKPELILPEASPEYRTKLAQFVLSLKPDKIDARIRSGGTMLKRPISSGKTDYNVDKSLWPVNKPIEAYYQTSGEAEYIDDIPHRDDEVLCASVLAPATGPIDRIDASEALVLDGVVAFYSAKDVPGKNITVDKSSFINYSDELAYSSKINQNLSISSHRQIGLLSNFLTASLDT</sequence>
<accession>A0A7M7QJ26</accession>
<organism evidence="6 7">
    <name type="scientific">Nasonia vitripennis</name>
    <name type="common">Parasitic wasp</name>
    <dbReference type="NCBI Taxonomy" id="7425"/>
    <lineage>
        <taxon>Eukaryota</taxon>
        <taxon>Metazoa</taxon>
        <taxon>Ecdysozoa</taxon>
        <taxon>Arthropoda</taxon>
        <taxon>Hexapoda</taxon>
        <taxon>Insecta</taxon>
        <taxon>Pterygota</taxon>
        <taxon>Neoptera</taxon>
        <taxon>Endopterygota</taxon>
        <taxon>Hymenoptera</taxon>
        <taxon>Apocrita</taxon>
        <taxon>Proctotrupomorpha</taxon>
        <taxon>Chalcidoidea</taxon>
        <taxon>Pteromalidae</taxon>
        <taxon>Pteromalinae</taxon>
        <taxon>Nasonia</taxon>
    </lineage>
</organism>
<comment type="subunit">
    <text evidence="2">Homodimer.</text>
</comment>
<dbReference type="AlphaFoldDB" id="A0A7M7QJ26"/>
<reference evidence="6" key="1">
    <citation type="submission" date="2021-01" db="UniProtKB">
        <authorList>
            <consortium name="EnsemblMetazoa"/>
        </authorList>
    </citation>
    <scope>IDENTIFICATION</scope>
</reference>
<protein>
    <recommendedName>
        <fullName evidence="5">FAD-binding PCMH-type domain-containing protein</fullName>
    </recommendedName>
</protein>
<dbReference type="InterPro" id="IPR036856">
    <property type="entry name" value="Ald_Oxase/Xan_DH_a/b_sf"/>
</dbReference>
<dbReference type="OrthoDB" id="8300278at2759"/>
<dbReference type="GeneID" id="103317770"/>
<dbReference type="Gene3D" id="3.30.390.50">
    <property type="entry name" value="CO dehydrogenase flavoprotein, C-terminal domain"/>
    <property type="match status" value="1"/>
</dbReference>
<dbReference type="InterPro" id="IPR016169">
    <property type="entry name" value="FAD-bd_PCMH_sub2"/>
</dbReference>
<dbReference type="PANTHER" id="PTHR45444">
    <property type="entry name" value="XANTHINE DEHYDROGENASE"/>
    <property type="match status" value="1"/>
</dbReference>
<proteinExistence type="predicted"/>
<dbReference type="KEGG" id="nvi:103317770"/>
<dbReference type="InterPro" id="IPR005107">
    <property type="entry name" value="CO_DH_flav_C"/>
</dbReference>
<dbReference type="SUPFAM" id="SSF56176">
    <property type="entry name" value="FAD-binding/transporter-associated domain-like"/>
    <property type="match status" value="1"/>
</dbReference>
<evidence type="ECO:0000313" key="7">
    <source>
        <dbReference type="Proteomes" id="UP000002358"/>
    </source>
</evidence>
<dbReference type="GO" id="GO:0005777">
    <property type="term" value="C:peroxisome"/>
    <property type="evidence" value="ECO:0007669"/>
    <property type="project" value="UniProtKB-SubCell"/>
</dbReference>
<dbReference type="GO" id="GO:0071949">
    <property type="term" value="F:FAD binding"/>
    <property type="evidence" value="ECO:0007669"/>
    <property type="project" value="InterPro"/>
</dbReference>
<dbReference type="InterPro" id="IPR002346">
    <property type="entry name" value="Mopterin_DH_FAD-bd"/>
</dbReference>
<evidence type="ECO:0000256" key="2">
    <source>
        <dbReference type="ARBA" id="ARBA00011738"/>
    </source>
</evidence>
<dbReference type="Gene3D" id="3.30.465.10">
    <property type="match status" value="1"/>
</dbReference>
<dbReference type="Pfam" id="PF00941">
    <property type="entry name" value="FAD_binding_5"/>
    <property type="match status" value="1"/>
</dbReference>
<dbReference type="SUPFAM" id="SSF55447">
    <property type="entry name" value="CO dehydrogenase flavoprotein C-terminal domain-like"/>
    <property type="match status" value="1"/>
</dbReference>
<keyword evidence="3" id="KW-0560">Oxidoreductase</keyword>
<dbReference type="InParanoid" id="A0A7M7QJ26"/>
<dbReference type="SMART" id="SM01092">
    <property type="entry name" value="CO_deh_flav_C"/>
    <property type="match status" value="1"/>
</dbReference>
<evidence type="ECO:0000259" key="5">
    <source>
        <dbReference type="PROSITE" id="PS51387"/>
    </source>
</evidence>
<dbReference type="InterPro" id="IPR016166">
    <property type="entry name" value="FAD-bd_PCMH"/>
</dbReference>
<evidence type="ECO:0000256" key="4">
    <source>
        <dbReference type="ARBA" id="ARBA00023140"/>
    </source>
</evidence>
<dbReference type="GO" id="GO:0016491">
    <property type="term" value="F:oxidoreductase activity"/>
    <property type="evidence" value="ECO:0007669"/>
    <property type="project" value="UniProtKB-KW"/>
</dbReference>